<accession>A0A916SVX5</accession>
<dbReference type="AlphaFoldDB" id="A0A916SVX5"/>
<dbReference type="GO" id="GO:0003700">
    <property type="term" value="F:DNA-binding transcription factor activity"/>
    <property type="evidence" value="ECO:0007669"/>
    <property type="project" value="TreeGrafter"/>
</dbReference>
<dbReference type="EMBL" id="BMGC01000003">
    <property type="protein sequence ID" value="GGB20469.1"/>
    <property type="molecule type" value="Genomic_DNA"/>
</dbReference>
<comment type="caution">
    <text evidence="6">The sequence shown here is derived from an EMBL/GenBank/DDBJ whole genome shotgun (WGS) entry which is preliminary data.</text>
</comment>
<evidence type="ECO:0000256" key="2">
    <source>
        <dbReference type="ARBA" id="ARBA00023125"/>
    </source>
</evidence>
<reference evidence="6" key="1">
    <citation type="journal article" date="2014" name="Int. J. Syst. Evol. Microbiol.">
        <title>Complete genome sequence of Corynebacterium casei LMG S-19264T (=DSM 44701T), isolated from a smear-ripened cheese.</title>
        <authorList>
            <consortium name="US DOE Joint Genome Institute (JGI-PGF)"/>
            <person name="Walter F."/>
            <person name="Albersmeier A."/>
            <person name="Kalinowski J."/>
            <person name="Ruckert C."/>
        </authorList>
    </citation>
    <scope>NUCLEOTIDE SEQUENCE</scope>
    <source>
        <strain evidence="6">CGMCC 1.12827</strain>
    </source>
</reference>
<protein>
    <submittedName>
        <fullName evidence="6">TetR family transcriptional regulator</fullName>
    </submittedName>
</protein>
<dbReference type="Pfam" id="PF17754">
    <property type="entry name" value="TetR_C_14"/>
    <property type="match status" value="1"/>
</dbReference>
<evidence type="ECO:0000313" key="6">
    <source>
        <dbReference type="EMBL" id="GGB20469.1"/>
    </source>
</evidence>
<dbReference type="PANTHER" id="PTHR30055">
    <property type="entry name" value="HTH-TYPE TRANSCRIPTIONAL REGULATOR RUTR"/>
    <property type="match status" value="1"/>
</dbReference>
<dbReference type="PANTHER" id="PTHR30055:SF238">
    <property type="entry name" value="MYCOFACTOCIN BIOSYNTHESIS TRANSCRIPTIONAL REGULATOR MFTR-RELATED"/>
    <property type="match status" value="1"/>
</dbReference>
<feature type="domain" description="HTH tetR-type" evidence="5">
    <location>
        <begin position="11"/>
        <end position="71"/>
    </location>
</feature>
<reference evidence="6" key="2">
    <citation type="submission" date="2020-09" db="EMBL/GenBank/DDBJ databases">
        <authorList>
            <person name="Sun Q."/>
            <person name="Zhou Y."/>
        </authorList>
    </citation>
    <scope>NUCLEOTIDE SEQUENCE</scope>
    <source>
        <strain evidence="6">CGMCC 1.12827</strain>
    </source>
</reference>
<feature type="DNA-binding region" description="H-T-H motif" evidence="4">
    <location>
        <begin position="34"/>
        <end position="53"/>
    </location>
</feature>
<evidence type="ECO:0000259" key="5">
    <source>
        <dbReference type="PROSITE" id="PS50977"/>
    </source>
</evidence>
<organism evidence="6 7">
    <name type="scientific">Gordonia jinhuaensis</name>
    <dbReference type="NCBI Taxonomy" id="1517702"/>
    <lineage>
        <taxon>Bacteria</taxon>
        <taxon>Bacillati</taxon>
        <taxon>Actinomycetota</taxon>
        <taxon>Actinomycetes</taxon>
        <taxon>Mycobacteriales</taxon>
        <taxon>Gordoniaceae</taxon>
        <taxon>Gordonia</taxon>
    </lineage>
</organism>
<sequence>MVPGLRERKKQQTRDRLVAEALRLCEERGFDNTTVEDIAEAADVSPRTFNRYFSTKEDVVLAPADDMITEVRTALAAQPKTGDEIEALVNSHRQMFGTEGDAAERSARLLRMQQMNRIMQTAPSVNARGREIGERKMAAIGDVVAQRMGLPPDDLRVRVIISTWSTLIHLALERWDCCPDSGNSDTAAAIASLDETYAAFRAISG</sequence>
<proteinExistence type="predicted"/>
<dbReference type="InterPro" id="IPR050109">
    <property type="entry name" value="HTH-type_TetR-like_transc_reg"/>
</dbReference>
<keyword evidence="7" id="KW-1185">Reference proteome</keyword>
<evidence type="ECO:0000313" key="7">
    <source>
        <dbReference type="Proteomes" id="UP000621454"/>
    </source>
</evidence>
<dbReference type="PROSITE" id="PS01081">
    <property type="entry name" value="HTH_TETR_1"/>
    <property type="match status" value="1"/>
</dbReference>
<dbReference type="InterPro" id="IPR009057">
    <property type="entry name" value="Homeodomain-like_sf"/>
</dbReference>
<keyword evidence="1" id="KW-0805">Transcription regulation</keyword>
<keyword evidence="2 4" id="KW-0238">DNA-binding</keyword>
<dbReference type="Pfam" id="PF00440">
    <property type="entry name" value="TetR_N"/>
    <property type="match status" value="1"/>
</dbReference>
<dbReference type="Gene3D" id="1.10.357.10">
    <property type="entry name" value="Tetracycline Repressor, domain 2"/>
    <property type="match status" value="1"/>
</dbReference>
<name>A0A916SVX5_9ACTN</name>
<dbReference type="SUPFAM" id="SSF46689">
    <property type="entry name" value="Homeodomain-like"/>
    <property type="match status" value="1"/>
</dbReference>
<dbReference type="PRINTS" id="PR00455">
    <property type="entry name" value="HTHTETR"/>
</dbReference>
<evidence type="ECO:0000256" key="3">
    <source>
        <dbReference type="ARBA" id="ARBA00023163"/>
    </source>
</evidence>
<dbReference type="Proteomes" id="UP000621454">
    <property type="component" value="Unassembled WGS sequence"/>
</dbReference>
<keyword evidence="3" id="KW-0804">Transcription</keyword>
<gene>
    <name evidence="6" type="ORF">GCM10011489_05720</name>
</gene>
<evidence type="ECO:0000256" key="1">
    <source>
        <dbReference type="ARBA" id="ARBA00023015"/>
    </source>
</evidence>
<dbReference type="InterPro" id="IPR023772">
    <property type="entry name" value="DNA-bd_HTH_TetR-type_CS"/>
</dbReference>
<dbReference type="PROSITE" id="PS50977">
    <property type="entry name" value="HTH_TETR_2"/>
    <property type="match status" value="1"/>
</dbReference>
<dbReference type="Gene3D" id="1.10.10.60">
    <property type="entry name" value="Homeodomain-like"/>
    <property type="match status" value="1"/>
</dbReference>
<dbReference type="InterPro" id="IPR001647">
    <property type="entry name" value="HTH_TetR"/>
</dbReference>
<evidence type="ECO:0000256" key="4">
    <source>
        <dbReference type="PROSITE-ProRule" id="PRU00335"/>
    </source>
</evidence>
<dbReference type="InterPro" id="IPR041347">
    <property type="entry name" value="MftR_C"/>
</dbReference>
<dbReference type="GO" id="GO:0000976">
    <property type="term" value="F:transcription cis-regulatory region binding"/>
    <property type="evidence" value="ECO:0007669"/>
    <property type="project" value="TreeGrafter"/>
</dbReference>